<protein>
    <submittedName>
        <fullName evidence="4">Family 16 glycosylhydrolase</fullName>
    </submittedName>
</protein>
<evidence type="ECO:0000313" key="5">
    <source>
        <dbReference type="Proteomes" id="UP000823862"/>
    </source>
</evidence>
<sequence>MKKQSLLRKQSHALCSLGLVGLLAATSVACSQQAEPERPMPVAPEGTERWVYNEAISDEFEGTSLDTAKWFDHNPSWIGRQPSLFRPENVRVEDGMLILTGRREEVKDAPEGYHTFTTAAVQSTHKVLYGFFEIRCRPMRSALSSAFWLYISDSLKQEEIDIFEICGRHETDSTYPRTYFATSHYILKPQNVQISDHVTHMSDVPWPDRTIVAGFKWTRDELVWYVDGKEIRRRKNDYWHSPETINFDSEAFPTWWGLPGEQDQGGEFQIEYFRYWTDPKSMDELTIFENDMK</sequence>
<dbReference type="Proteomes" id="UP000823862">
    <property type="component" value="Unassembled WGS sequence"/>
</dbReference>
<dbReference type="GO" id="GO:0004553">
    <property type="term" value="F:hydrolase activity, hydrolyzing O-glycosyl compounds"/>
    <property type="evidence" value="ECO:0007669"/>
    <property type="project" value="InterPro"/>
</dbReference>
<evidence type="ECO:0000259" key="3">
    <source>
        <dbReference type="PROSITE" id="PS51762"/>
    </source>
</evidence>
<dbReference type="EMBL" id="DWZI01000053">
    <property type="protein sequence ID" value="HJA86646.1"/>
    <property type="molecule type" value="Genomic_DNA"/>
</dbReference>
<dbReference type="PANTHER" id="PTHR10963:SF55">
    <property type="entry name" value="GLYCOSIDE HYDROLASE FAMILY 16 PROTEIN"/>
    <property type="match status" value="1"/>
</dbReference>
<dbReference type="PANTHER" id="PTHR10963">
    <property type="entry name" value="GLYCOSYL HYDROLASE-RELATED"/>
    <property type="match status" value="1"/>
</dbReference>
<name>A0A9D2HY24_9BACE</name>
<comment type="caution">
    <text evidence="4">The sequence shown here is derived from an EMBL/GenBank/DDBJ whole genome shotgun (WGS) entry which is preliminary data.</text>
</comment>
<dbReference type="InterPro" id="IPR050546">
    <property type="entry name" value="Glycosyl_Hydrlase_16"/>
</dbReference>
<reference evidence="4" key="1">
    <citation type="journal article" date="2021" name="PeerJ">
        <title>Extensive microbial diversity within the chicken gut microbiome revealed by metagenomics and culture.</title>
        <authorList>
            <person name="Gilroy R."/>
            <person name="Ravi A."/>
            <person name="Getino M."/>
            <person name="Pursley I."/>
            <person name="Horton D.L."/>
            <person name="Alikhan N.F."/>
            <person name="Baker D."/>
            <person name="Gharbi K."/>
            <person name="Hall N."/>
            <person name="Watson M."/>
            <person name="Adriaenssens E.M."/>
            <person name="Foster-Nyarko E."/>
            <person name="Jarju S."/>
            <person name="Secka A."/>
            <person name="Antonio M."/>
            <person name="Oren A."/>
            <person name="Chaudhuri R.R."/>
            <person name="La Ragione R."/>
            <person name="Hildebrand F."/>
            <person name="Pallen M.J."/>
        </authorList>
    </citation>
    <scope>NUCLEOTIDE SEQUENCE</scope>
    <source>
        <strain evidence="4">ChiHjej12B11-9795</strain>
    </source>
</reference>
<feature type="domain" description="GH16" evidence="3">
    <location>
        <begin position="33"/>
        <end position="281"/>
    </location>
</feature>
<evidence type="ECO:0000256" key="1">
    <source>
        <dbReference type="ARBA" id="ARBA00006865"/>
    </source>
</evidence>
<accession>A0A9D2HY24</accession>
<dbReference type="Pfam" id="PF00722">
    <property type="entry name" value="Glyco_hydro_16"/>
    <property type="match status" value="1"/>
</dbReference>
<comment type="similarity">
    <text evidence="1">Belongs to the glycosyl hydrolase 16 family.</text>
</comment>
<gene>
    <name evidence="4" type="ORF">H9950_10745</name>
</gene>
<dbReference type="Gene3D" id="2.60.120.200">
    <property type="match status" value="1"/>
</dbReference>
<dbReference type="GO" id="GO:0005975">
    <property type="term" value="P:carbohydrate metabolic process"/>
    <property type="evidence" value="ECO:0007669"/>
    <property type="project" value="InterPro"/>
</dbReference>
<feature type="chain" id="PRO_5038624078" evidence="2">
    <location>
        <begin position="35"/>
        <end position="293"/>
    </location>
</feature>
<evidence type="ECO:0000313" key="4">
    <source>
        <dbReference type="EMBL" id="HJA86646.1"/>
    </source>
</evidence>
<organism evidence="4 5">
    <name type="scientific">Candidatus Bacteroides avicola</name>
    <dbReference type="NCBI Taxonomy" id="2838468"/>
    <lineage>
        <taxon>Bacteria</taxon>
        <taxon>Pseudomonadati</taxon>
        <taxon>Bacteroidota</taxon>
        <taxon>Bacteroidia</taxon>
        <taxon>Bacteroidales</taxon>
        <taxon>Bacteroidaceae</taxon>
        <taxon>Bacteroides</taxon>
    </lineage>
</organism>
<dbReference type="PROSITE" id="PS51257">
    <property type="entry name" value="PROKAR_LIPOPROTEIN"/>
    <property type="match status" value="1"/>
</dbReference>
<dbReference type="AlphaFoldDB" id="A0A9D2HY24"/>
<dbReference type="PROSITE" id="PS51762">
    <property type="entry name" value="GH16_2"/>
    <property type="match status" value="1"/>
</dbReference>
<keyword evidence="2" id="KW-0732">Signal</keyword>
<reference evidence="4" key="2">
    <citation type="submission" date="2021-04" db="EMBL/GenBank/DDBJ databases">
        <authorList>
            <person name="Gilroy R."/>
        </authorList>
    </citation>
    <scope>NUCLEOTIDE SEQUENCE</scope>
    <source>
        <strain evidence="4">ChiHjej12B11-9795</strain>
    </source>
</reference>
<dbReference type="SUPFAM" id="SSF49899">
    <property type="entry name" value="Concanavalin A-like lectins/glucanases"/>
    <property type="match status" value="1"/>
</dbReference>
<dbReference type="InterPro" id="IPR013320">
    <property type="entry name" value="ConA-like_dom_sf"/>
</dbReference>
<proteinExistence type="inferred from homology"/>
<dbReference type="InterPro" id="IPR000757">
    <property type="entry name" value="Beta-glucanase-like"/>
</dbReference>
<evidence type="ECO:0000256" key="2">
    <source>
        <dbReference type="SAM" id="SignalP"/>
    </source>
</evidence>
<feature type="signal peptide" evidence="2">
    <location>
        <begin position="1"/>
        <end position="34"/>
    </location>
</feature>